<evidence type="ECO:0000256" key="3">
    <source>
        <dbReference type="ARBA" id="ARBA00022898"/>
    </source>
</evidence>
<evidence type="ECO:0000256" key="6">
    <source>
        <dbReference type="PIRNR" id="PIRNR038800"/>
    </source>
</evidence>
<feature type="binding site" evidence="4">
    <location>
        <position position="166"/>
    </location>
    <ligand>
        <name>pyridoxal 5'-phosphate</name>
        <dbReference type="ChEBI" id="CHEBI:597326"/>
    </ligand>
</feature>
<feature type="binding site" evidence="4">
    <location>
        <position position="195"/>
    </location>
    <ligand>
        <name>pyridoxal 5'-phosphate</name>
        <dbReference type="ChEBI" id="CHEBI:597326"/>
    </ligand>
</feature>
<dbReference type="Proteomes" id="UP000051887">
    <property type="component" value="Unassembled WGS sequence"/>
</dbReference>
<dbReference type="Proteomes" id="UP000051086">
    <property type="component" value="Unassembled WGS sequence"/>
</dbReference>
<dbReference type="GO" id="GO:0043420">
    <property type="term" value="P:anthranilate metabolic process"/>
    <property type="evidence" value="ECO:0007669"/>
    <property type="project" value="TreeGrafter"/>
</dbReference>
<reference evidence="8 10" key="2">
    <citation type="submission" date="2015-09" db="EMBL/GenBank/DDBJ databases">
        <authorList>
            <consortium name="Swine Surveillance"/>
        </authorList>
    </citation>
    <scope>NUCLEOTIDE SEQUENCE [LARGE SCALE GENOMIC DNA]</scope>
    <source>
        <strain evidence="8 10">5120</strain>
    </source>
</reference>
<dbReference type="PIRSF" id="PIRSF038800">
    <property type="entry name" value="KYNU"/>
    <property type="match status" value="1"/>
</dbReference>
<dbReference type="HAMAP" id="MF_01970">
    <property type="entry name" value="Kynureninase"/>
    <property type="match status" value="1"/>
</dbReference>
<evidence type="ECO:0000256" key="2">
    <source>
        <dbReference type="ARBA" id="ARBA00022801"/>
    </source>
</evidence>
<comment type="function">
    <text evidence="4 6">Catalyzes the cleavage of L-kynurenine (L-Kyn) and L-3-hydroxykynurenine (L-3OHKyn) into anthranilic acid (AA) and 3-hydroxyanthranilic acid (3-OHAA), respectively.</text>
</comment>
<comment type="pathway">
    <text evidence="4 6">Cofactor biosynthesis; NAD(+) biosynthesis; quinolinate from L-kynurenine: step 2/3.</text>
</comment>
<keyword evidence="3 4" id="KW-0663">Pyridoxal phosphate</keyword>
<dbReference type="EMBL" id="CYSC01000034">
    <property type="protein sequence ID" value="CUH72714.1"/>
    <property type="molecule type" value="Genomic_DNA"/>
</dbReference>
<keyword evidence="9" id="KW-1185">Reference proteome</keyword>
<reference evidence="7 9" key="1">
    <citation type="submission" date="2015-09" db="EMBL/GenBank/DDBJ databases">
        <authorList>
            <person name="Rodrigo-Torres L."/>
            <person name="Arahal D.R."/>
        </authorList>
    </citation>
    <scope>NUCLEOTIDE SEQUENCE [LARGE SCALE GENOMIC DNA]</scope>
    <source>
        <strain evidence="7 9">CECT 5118</strain>
    </source>
</reference>
<evidence type="ECO:0000313" key="9">
    <source>
        <dbReference type="Proteomes" id="UP000051086"/>
    </source>
</evidence>
<dbReference type="GO" id="GO:0097053">
    <property type="term" value="P:L-kynurenine catabolic process"/>
    <property type="evidence" value="ECO:0007669"/>
    <property type="project" value="UniProtKB-UniRule"/>
</dbReference>
<dbReference type="InterPro" id="IPR010111">
    <property type="entry name" value="Kynureninase"/>
</dbReference>
<evidence type="ECO:0000313" key="8">
    <source>
        <dbReference type="EMBL" id="CUH72714.1"/>
    </source>
</evidence>
<dbReference type="InterPro" id="IPR015421">
    <property type="entry name" value="PyrdxlP-dep_Trfase_major"/>
</dbReference>
<keyword evidence="1 4" id="KW-0662">Pyridine nucleotide biosynthesis</keyword>
<dbReference type="GO" id="GO:0019805">
    <property type="term" value="P:quinolinate biosynthetic process"/>
    <property type="evidence" value="ECO:0007669"/>
    <property type="project" value="UniProtKB-UniRule"/>
</dbReference>
<keyword evidence="2 4" id="KW-0378">Hydrolase</keyword>
<comment type="cofactor">
    <cofactor evidence="4 6">
        <name>pyridoxal 5'-phosphate</name>
        <dbReference type="ChEBI" id="CHEBI:597326"/>
    </cofactor>
</comment>
<dbReference type="GO" id="GO:0009435">
    <property type="term" value="P:NAD+ biosynthetic process"/>
    <property type="evidence" value="ECO:0007669"/>
    <property type="project" value="UniProtKB-UniRule"/>
</dbReference>
<organism evidence="8 10">
    <name type="scientific">Thalassovita autumnalis</name>
    <dbReference type="NCBI Taxonomy" id="2072972"/>
    <lineage>
        <taxon>Bacteria</taxon>
        <taxon>Pseudomonadati</taxon>
        <taxon>Pseudomonadota</taxon>
        <taxon>Alphaproteobacteria</taxon>
        <taxon>Rhodobacterales</taxon>
        <taxon>Roseobacteraceae</taxon>
        <taxon>Thalassovita</taxon>
    </lineage>
</organism>
<dbReference type="UniPathway" id="UPA00334">
    <property type="reaction ID" value="UER00455"/>
</dbReference>
<comment type="catalytic activity">
    <reaction evidence="4 6">
        <text>L-kynurenine + H2O = anthranilate + L-alanine + H(+)</text>
        <dbReference type="Rhea" id="RHEA:16813"/>
        <dbReference type="ChEBI" id="CHEBI:15377"/>
        <dbReference type="ChEBI" id="CHEBI:15378"/>
        <dbReference type="ChEBI" id="CHEBI:16567"/>
        <dbReference type="ChEBI" id="CHEBI:57959"/>
        <dbReference type="ChEBI" id="CHEBI:57972"/>
        <dbReference type="EC" id="3.7.1.3"/>
    </reaction>
</comment>
<dbReference type="PANTHER" id="PTHR14084">
    <property type="entry name" value="KYNURENINASE"/>
    <property type="match status" value="1"/>
</dbReference>
<dbReference type="EC" id="3.7.1.3" evidence="4 5"/>
<sequence length="408" mass="44520">MTDFSATKEMFYLPEGMIYLDGNSLGPLPKAAPAKMAEVMQDEWGEYLITGWNKAGWMARPTEIGNRIARLIGAEENHVMIGDTLSIKVFQAVAAAMSLQHAKGGAAAARKVILSDNGNFPSDLYMAEGLIKTLDRDGTLGLELRVVDPEAVAENLTDEVAVMMITEVDYRTGRKHDMKALTEKAHANGIVTVWDLAHSAGALPVDLAGCQADFAVGCTYKYLNGGPGAPAFIYVNPKHADVAEPALSGWLGHDAPFAFEQSYRAGAGVERMRVGTPPVLANAALAAALDIWDLTDMETIRARSNELCDLFIKEVEARCPMLELATPRDASVRGSQVSFRFKEGYAAMQAVIARGVIGDFRAPDIMRFGFTPLYVDEQDVIKAAEIIEDVMINDLWDQPEYKVRNRVT</sequence>
<feature type="binding site" evidence="4">
    <location>
        <position position="276"/>
    </location>
    <ligand>
        <name>pyridoxal 5'-phosphate</name>
        <dbReference type="ChEBI" id="CHEBI:597326"/>
    </ligand>
</feature>
<comment type="similarity">
    <text evidence="4 6">Belongs to the kynureninase family.</text>
</comment>
<evidence type="ECO:0000256" key="1">
    <source>
        <dbReference type="ARBA" id="ARBA00022642"/>
    </source>
</evidence>
<evidence type="ECO:0000313" key="10">
    <source>
        <dbReference type="Proteomes" id="UP000051887"/>
    </source>
</evidence>
<feature type="binding site" evidence="4">
    <location>
        <position position="198"/>
    </location>
    <ligand>
        <name>pyridoxal 5'-phosphate</name>
        <dbReference type="ChEBI" id="CHEBI:597326"/>
    </ligand>
</feature>
<dbReference type="GO" id="GO:0030170">
    <property type="term" value="F:pyridoxal phosphate binding"/>
    <property type="evidence" value="ECO:0007669"/>
    <property type="project" value="UniProtKB-UniRule"/>
</dbReference>
<dbReference type="GO" id="GO:0019441">
    <property type="term" value="P:L-tryptophan catabolic process to kynurenine"/>
    <property type="evidence" value="ECO:0007669"/>
    <property type="project" value="TreeGrafter"/>
</dbReference>
<dbReference type="GO" id="GO:0005737">
    <property type="term" value="C:cytoplasm"/>
    <property type="evidence" value="ECO:0007669"/>
    <property type="project" value="UniProtKB-UniRule"/>
</dbReference>
<accession>A0A0P1FUP3</accession>
<dbReference type="GO" id="GO:0030429">
    <property type="term" value="F:kynureninase activity"/>
    <property type="evidence" value="ECO:0007669"/>
    <property type="project" value="UniProtKB-UniRule"/>
</dbReference>
<dbReference type="OrthoDB" id="9812626at2"/>
<comment type="pathway">
    <text evidence="4 6">Amino-acid degradation; L-kynurenine degradation; L-alanine and anthranilate from L-kynurenine: step 1/1.</text>
</comment>
<feature type="binding site" evidence="4">
    <location>
        <position position="220"/>
    </location>
    <ligand>
        <name>pyridoxal 5'-phosphate</name>
        <dbReference type="ChEBI" id="CHEBI:597326"/>
    </ligand>
</feature>
<gene>
    <name evidence="4 8" type="primary">kynU</name>
    <name evidence="7" type="ORF">TL5118_00643</name>
    <name evidence="8" type="ORF">TL5120_02511</name>
</gene>
<dbReference type="NCBIfam" id="TIGR01814">
    <property type="entry name" value="kynureninase"/>
    <property type="match status" value="1"/>
</dbReference>
<dbReference type="PANTHER" id="PTHR14084:SF0">
    <property type="entry name" value="KYNURENINASE"/>
    <property type="match status" value="1"/>
</dbReference>
<dbReference type="EMBL" id="CYSB01000009">
    <property type="protein sequence ID" value="CUH63863.1"/>
    <property type="molecule type" value="Genomic_DNA"/>
</dbReference>
<name>A0A0P1FUP3_9RHOB</name>
<feature type="binding site" evidence="4">
    <location>
        <position position="85"/>
    </location>
    <ligand>
        <name>pyridoxal 5'-phosphate</name>
        <dbReference type="ChEBI" id="CHEBI:597326"/>
    </ligand>
</feature>
<feature type="binding site" evidence="4">
    <location>
        <position position="250"/>
    </location>
    <ligand>
        <name>pyridoxal 5'-phosphate</name>
        <dbReference type="ChEBI" id="CHEBI:597326"/>
    </ligand>
</feature>
<dbReference type="Gene3D" id="3.90.1150.10">
    <property type="entry name" value="Aspartate Aminotransferase, domain 1"/>
    <property type="match status" value="1"/>
</dbReference>
<dbReference type="Gene3D" id="3.40.640.10">
    <property type="entry name" value="Type I PLP-dependent aspartate aminotransferase-like (Major domain)"/>
    <property type="match status" value="1"/>
</dbReference>
<evidence type="ECO:0000256" key="5">
    <source>
        <dbReference type="NCBIfam" id="TIGR01814"/>
    </source>
</evidence>
<dbReference type="AlphaFoldDB" id="A0A0P1FUP3"/>
<dbReference type="UniPathway" id="UPA00253">
    <property type="reaction ID" value="UER00329"/>
</dbReference>
<feature type="binding site" evidence="4">
    <location>
        <begin position="120"/>
        <end position="123"/>
    </location>
    <ligand>
        <name>pyridoxal 5'-phosphate</name>
        <dbReference type="ChEBI" id="CHEBI:597326"/>
    </ligand>
</feature>
<dbReference type="SUPFAM" id="SSF53383">
    <property type="entry name" value="PLP-dependent transferases"/>
    <property type="match status" value="1"/>
</dbReference>
<feature type="binding site" evidence="4">
    <location>
        <position position="86"/>
    </location>
    <ligand>
        <name>pyridoxal 5'-phosphate</name>
        <dbReference type="ChEBI" id="CHEBI:597326"/>
    </ligand>
</feature>
<dbReference type="RefSeq" id="WP_058243892.1">
    <property type="nucleotide sequence ID" value="NZ_CYSB01000009.1"/>
</dbReference>
<dbReference type="InterPro" id="IPR015424">
    <property type="entry name" value="PyrdxlP-dep_Trfase"/>
</dbReference>
<comment type="subunit">
    <text evidence="4 6">Homodimer.</text>
</comment>
<protein>
    <recommendedName>
        <fullName evidence="4 5">Kynureninase</fullName>
        <ecNumber evidence="4 5">3.7.1.3</ecNumber>
    </recommendedName>
    <alternativeName>
        <fullName evidence="4">L-kynurenine hydrolase</fullName>
    </alternativeName>
</protein>
<comment type="catalytic activity">
    <reaction evidence="6">
        <text>3-hydroxy-L-kynurenine + H2O = 3-hydroxyanthranilate + L-alanine + H(+)</text>
        <dbReference type="Rhea" id="RHEA:25143"/>
        <dbReference type="ChEBI" id="CHEBI:15377"/>
        <dbReference type="ChEBI" id="CHEBI:15378"/>
        <dbReference type="ChEBI" id="CHEBI:36559"/>
        <dbReference type="ChEBI" id="CHEBI:57972"/>
        <dbReference type="ChEBI" id="CHEBI:58125"/>
        <dbReference type="EC" id="3.7.1.3"/>
    </reaction>
</comment>
<evidence type="ECO:0000313" key="7">
    <source>
        <dbReference type="EMBL" id="CUH63863.1"/>
    </source>
</evidence>
<proteinExistence type="inferred from homology"/>
<feature type="modified residue" description="N6-(pyridoxal phosphate)lysine" evidence="4">
    <location>
        <position position="221"/>
    </location>
</feature>
<evidence type="ECO:0000256" key="4">
    <source>
        <dbReference type="HAMAP-Rule" id="MF_01970"/>
    </source>
</evidence>
<dbReference type="InterPro" id="IPR015422">
    <property type="entry name" value="PyrdxlP-dep_Trfase_small"/>
</dbReference>
<dbReference type="Pfam" id="PF22580">
    <property type="entry name" value="KYNU_C"/>
    <property type="match status" value="1"/>
</dbReference>